<organism evidence="2 3">
    <name type="scientific">Corchorus olitorius</name>
    <dbReference type="NCBI Taxonomy" id="93759"/>
    <lineage>
        <taxon>Eukaryota</taxon>
        <taxon>Viridiplantae</taxon>
        <taxon>Streptophyta</taxon>
        <taxon>Embryophyta</taxon>
        <taxon>Tracheophyta</taxon>
        <taxon>Spermatophyta</taxon>
        <taxon>Magnoliopsida</taxon>
        <taxon>eudicotyledons</taxon>
        <taxon>Gunneridae</taxon>
        <taxon>Pentapetalae</taxon>
        <taxon>rosids</taxon>
        <taxon>malvids</taxon>
        <taxon>Malvales</taxon>
        <taxon>Malvaceae</taxon>
        <taxon>Grewioideae</taxon>
        <taxon>Apeibeae</taxon>
        <taxon>Corchorus</taxon>
    </lineage>
</organism>
<protein>
    <submittedName>
        <fullName evidence="2">Uncharacterized protein</fullName>
    </submittedName>
</protein>
<evidence type="ECO:0000313" key="3">
    <source>
        <dbReference type="Proteomes" id="UP000187203"/>
    </source>
</evidence>
<name>A0A1R3FUP4_9ROSI</name>
<sequence>MAKKDALHSSLFVSFPNVVKSALGCLLHQPLQSCNTKPTGTKSSSKKESTRA</sequence>
<feature type="region of interest" description="Disordered" evidence="1">
    <location>
        <begin position="31"/>
        <end position="52"/>
    </location>
</feature>
<accession>A0A1R3FUP4</accession>
<keyword evidence="3" id="KW-1185">Reference proteome</keyword>
<dbReference type="Proteomes" id="UP000187203">
    <property type="component" value="Unassembled WGS sequence"/>
</dbReference>
<evidence type="ECO:0000313" key="2">
    <source>
        <dbReference type="EMBL" id="OMO49583.1"/>
    </source>
</evidence>
<gene>
    <name evidence="2" type="ORF">COLO4_38489</name>
</gene>
<reference evidence="3" key="1">
    <citation type="submission" date="2013-09" db="EMBL/GenBank/DDBJ databases">
        <title>Corchorus olitorius genome sequencing.</title>
        <authorList>
            <person name="Alam M."/>
            <person name="Haque M.S."/>
            <person name="Islam M.S."/>
            <person name="Emdad E.M."/>
            <person name="Islam M.M."/>
            <person name="Ahmed B."/>
            <person name="Halim A."/>
            <person name="Hossen Q.M.M."/>
            <person name="Hossain M.Z."/>
            <person name="Ahmed R."/>
            <person name="Khan M.M."/>
            <person name="Islam R."/>
            <person name="Rashid M.M."/>
            <person name="Khan S.A."/>
            <person name="Rahman M.S."/>
            <person name="Alam M."/>
            <person name="Yahiya A.S."/>
            <person name="Khan M.S."/>
            <person name="Azam M.S."/>
            <person name="Haque T."/>
            <person name="Lashkar M.Z.H."/>
            <person name="Akhand A.I."/>
            <person name="Morshed G."/>
            <person name="Roy S."/>
            <person name="Uddin K.S."/>
            <person name="Rabeya T."/>
            <person name="Hossain A.S."/>
            <person name="Chowdhury A."/>
            <person name="Snigdha A.R."/>
            <person name="Mortoza M.S."/>
            <person name="Matin S.A."/>
            <person name="Hoque S.M.E."/>
            <person name="Islam M.K."/>
            <person name="Roy D.K."/>
            <person name="Haider R."/>
            <person name="Moosa M.M."/>
            <person name="Elias S.M."/>
            <person name="Hasan A.M."/>
            <person name="Jahan S."/>
            <person name="Shafiuddin M."/>
            <person name="Mahmood N."/>
            <person name="Shommy N.S."/>
        </authorList>
    </citation>
    <scope>NUCLEOTIDE SEQUENCE [LARGE SCALE GENOMIC DNA]</scope>
    <source>
        <strain evidence="3">cv. O-4</strain>
    </source>
</reference>
<evidence type="ECO:0000256" key="1">
    <source>
        <dbReference type="SAM" id="MobiDB-lite"/>
    </source>
</evidence>
<dbReference type="AlphaFoldDB" id="A0A1R3FUP4"/>
<comment type="caution">
    <text evidence="2">The sequence shown here is derived from an EMBL/GenBank/DDBJ whole genome shotgun (WGS) entry which is preliminary data.</text>
</comment>
<dbReference type="EMBL" id="AWUE01024838">
    <property type="protein sequence ID" value="OMO49583.1"/>
    <property type="molecule type" value="Genomic_DNA"/>
</dbReference>
<proteinExistence type="predicted"/>